<organism evidence="2 3">
    <name type="scientific">Limosilactobacillus reuteri</name>
    <name type="common">Lactobacillus reuteri</name>
    <dbReference type="NCBI Taxonomy" id="1598"/>
    <lineage>
        <taxon>Bacteria</taxon>
        <taxon>Bacillati</taxon>
        <taxon>Bacillota</taxon>
        <taxon>Bacilli</taxon>
        <taxon>Lactobacillales</taxon>
        <taxon>Lactobacillaceae</taxon>
        <taxon>Limosilactobacillus</taxon>
    </lineage>
</organism>
<evidence type="ECO:0000313" key="2">
    <source>
        <dbReference type="EMBL" id="QLQ60957.1"/>
    </source>
</evidence>
<dbReference type="CDD" id="cd00085">
    <property type="entry name" value="HNHc"/>
    <property type="match status" value="1"/>
</dbReference>
<dbReference type="GO" id="GO:0003676">
    <property type="term" value="F:nucleic acid binding"/>
    <property type="evidence" value="ECO:0007669"/>
    <property type="project" value="InterPro"/>
</dbReference>
<dbReference type="InterPro" id="IPR038713">
    <property type="entry name" value="Terminase_Gp1_N_sf"/>
</dbReference>
<dbReference type="EMBL" id="CP059275">
    <property type="protein sequence ID" value="QLQ60957.1"/>
    <property type="molecule type" value="Genomic_DNA"/>
</dbReference>
<dbReference type="AlphaFoldDB" id="A0A7L6BFN7"/>
<dbReference type="Pfam" id="PF01844">
    <property type="entry name" value="HNH"/>
    <property type="match status" value="1"/>
</dbReference>
<dbReference type="Pfam" id="PF03592">
    <property type="entry name" value="Terminase_2"/>
    <property type="match status" value="1"/>
</dbReference>
<reference evidence="2 3" key="1">
    <citation type="submission" date="2020-07" db="EMBL/GenBank/DDBJ databases">
        <title>Genome sequence of Lactobacillus reuteri CNEI-KCA3 isolated from the faeces of a reared-broiler chicken, South-East Nigeria, reveals presence of CRISPR arrays.</title>
        <authorList>
            <person name="Anukam K.C."/>
            <person name="Ibezim C.N."/>
            <person name="BeecK W.V."/>
            <person name="Allonsius C."/>
            <person name="Broek M.D."/>
            <person name="Tuyaerts I."/>
            <person name="Attama A."/>
            <person name="Esimone C.O."/>
            <person name="Lebeer S."/>
        </authorList>
    </citation>
    <scope>NUCLEOTIDE SEQUENCE [LARGE SCALE GENOMIC DNA]</scope>
    <source>
        <strain evidence="2 3">CNEI-KCA3</strain>
    </source>
</reference>
<dbReference type="Proteomes" id="UP000510868">
    <property type="component" value="Chromosome"/>
</dbReference>
<name>A0A7L6BFN7_LIMRT</name>
<dbReference type="GO" id="GO:0004519">
    <property type="term" value="F:endonuclease activity"/>
    <property type="evidence" value="ECO:0007669"/>
    <property type="project" value="InterPro"/>
</dbReference>
<dbReference type="Gene3D" id="1.10.10.1400">
    <property type="entry name" value="Terminase, small subunit, N-terminal DNA-binding domain, HTH motif"/>
    <property type="match status" value="1"/>
</dbReference>
<dbReference type="Gene3D" id="1.10.30.50">
    <property type="match status" value="1"/>
</dbReference>
<dbReference type="InterPro" id="IPR002711">
    <property type="entry name" value="HNH"/>
</dbReference>
<dbReference type="InterPro" id="IPR003615">
    <property type="entry name" value="HNH_nuc"/>
</dbReference>
<feature type="domain" description="HNH" evidence="1">
    <location>
        <begin position="137"/>
        <end position="180"/>
    </location>
</feature>
<gene>
    <name evidence="2" type="ORF">HHK02_06935</name>
</gene>
<proteinExistence type="predicted"/>
<protein>
    <submittedName>
        <fullName evidence="2">Terminase small subunit</fullName>
    </submittedName>
</protein>
<dbReference type="GO" id="GO:0051276">
    <property type="term" value="P:chromosome organization"/>
    <property type="evidence" value="ECO:0007669"/>
    <property type="project" value="InterPro"/>
</dbReference>
<evidence type="ECO:0000259" key="1">
    <source>
        <dbReference type="Pfam" id="PF01844"/>
    </source>
</evidence>
<dbReference type="GO" id="GO:0008270">
    <property type="term" value="F:zinc ion binding"/>
    <property type="evidence" value="ECO:0007669"/>
    <property type="project" value="InterPro"/>
</dbReference>
<evidence type="ECO:0000313" key="3">
    <source>
        <dbReference type="Proteomes" id="UP000510868"/>
    </source>
</evidence>
<dbReference type="InterPro" id="IPR005335">
    <property type="entry name" value="Terminase_ssu"/>
</dbReference>
<accession>A0A7L6BFN7</accession>
<sequence>MSSITKKLTQKQQRFVDEYIISGNATQAAIKAIGKSIVDPNMRRLWALKELAKRYTMNYSSRVRPINWNRCVDALAVIISKGANKYQKIAAREILFIYLGKKATYDLIENDAVVTSRNDELVTRWKNKCLKRDSYTCQVCGSKRHLCVHHVSYWSVDPINRINTDNGITLCNECHAKQHAGEPVYKLIMSGGDSFE</sequence>